<comment type="subcellular location">
    <subcellularLocation>
        <location evidence="1">Mitochondrion</location>
    </subcellularLocation>
</comment>
<name>A0A210R2Y4_MIZYE</name>
<keyword evidence="9" id="KW-1185">Reference proteome</keyword>
<dbReference type="PANTHER" id="PTHR12919:SF20">
    <property type="entry name" value="SMALL RIBOSOMAL SUBUNIT PROTEIN BS16M"/>
    <property type="match status" value="1"/>
</dbReference>
<dbReference type="OrthoDB" id="407221at2759"/>
<evidence type="ECO:0000256" key="7">
    <source>
        <dbReference type="ARBA" id="ARBA00035438"/>
    </source>
</evidence>
<dbReference type="InterPro" id="IPR023803">
    <property type="entry name" value="Ribosomal_bS16_dom_sf"/>
</dbReference>
<evidence type="ECO:0000256" key="3">
    <source>
        <dbReference type="ARBA" id="ARBA00022980"/>
    </source>
</evidence>
<dbReference type="PANTHER" id="PTHR12919">
    <property type="entry name" value="30S RIBOSOMAL PROTEIN S16"/>
    <property type="match status" value="1"/>
</dbReference>
<dbReference type="GO" id="GO:0005763">
    <property type="term" value="C:mitochondrial small ribosomal subunit"/>
    <property type="evidence" value="ECO:0007669"/>
    <property type="project" value="TreeGrafter"/>
</dbReference>
<dbReference type="AlphaFoldDB" id="A0A210R2Y4"/>
<dbReference type="Pfam" id="PF00886">
    <property type="entry name" value="Ribosomal_S16"/>
    <property type="match status" value="1"/>
</dbReference>
<evidence type="ECO:0000313" key="9">
    <source>
        <dbReference type="Proteomes" id="UP000242188"/>
    </source>
</evidence>
<evidence type="ECO:0000256" key="1">
    <source>
        <dbReference type="ARBA" id="ARBA00004173"/>
    </source>
</evidence>
<comment type="similarity">
    <text evidence="2">Belongs to the bacterial ribosomal protein bS16 family.</text>
</comment>
<dbReference type="GO" id="GO:0032543">
    <property type="term" value="P:mitochondrial translation"/>
    <property type="evidence" value="ECO:0007669"/>
    <property type="project" value="TreeGrafter"/>
</dbReference>
<dbReference type="EMBL" id="NEDP02000703">
    <property type="protein sequence ID" value="OWF55315.1"/>
    <property type="molecule type" value="Genomic_DNA"/>
</dbReference>
<reference evidence="8 9" key="1">
    <citation type="journal article" date="2017" name="Nat. Ecol. Evol.">
        <title>Scallop genome provides insights into evolution of bilaterian karyotype and development.</title>
        <authorList>
            <person name="Wang S."/>
            <person name="Zhang J."/>
            <person name="Jiao W."/>
            <person name="Li J."/>
            <person name="Xun X."/>
            <person name="Sun Y."/>
            <person name="Guo X."/>
            <person name="Huan P."/>
            <person name="Dong B."/>
            <person name="Zhang L."/>
            <person name="Hu X."/>
            <person name="Sun X."/>
            <person name="Wang J."/>
            <person name="Zhao C."/>
            <person name="Wang Y."/>
            <person name="Wang D."/>
            <person name="Huang X."/>
            <person name="Wang R."/>
            <person name="Lv J."/>
            <person name="Li Y."/>
            <person name="Zhang Z."/>
            <person name="Liu B."/>
            <person name="Lu W."/>
            <person name="Hui Y."/>
            <person name="Liang J."/>
            <person name="Zhou Z."/>
            <person name="Hou R."/>
            <person name="Li X."/>
            <person name="Liu Y."/>
            <person name="Li H."/>
            <person name="Ning X."/>
            <person name="Lin Y."/>
            <person name="Zhao L."/>
            <person name="Xing Q."/>
            <person name="Dou J."/>
            <person name="Li Y."/>
            <person name="Mao J."/>
            <person name="Guo H."/>
            <person name="Dou H."/>
            <person name="Li T."/>
            <person name="Mu C."/>
            <person name="Jiang W."/>
            <person name="Fu Q."/>
            <person name="Fu X."/>
            <person name="Miao Y."/>
            <person name="Liu J."/>
            <person name="Yu Q."/>
            <person name="Li R."/>
            <person name="Liao H."/>
            <person name="Li X."/>
            <person name="Kong Y."/>
            <person name="Jiang Z."/>
            <person name="Chourrout D."/>
            <person name="Li R."/>
            <person name="Bao Z."/>
        </authorList>
    </citation>
    <scope>NUCLEOTIDE SEQUENCE [LARGE SCALE GENOMIC DNA]</scope>
    <source>
        <strain evidence="8 9">PY_sf001</strain>
    </source>
</reference>
<proteinExistence type="inferred from homology"/>
<keyword evidence="5" id="KW-0687">Ribonucleoprotein</keyword>
<dbReference type="InterPro" id="IPR000307">
    <property type="entry name" value="Ribosomal_bS16"/>
</dbReference>
<dbReference type="GO" id="GO:0003735">
    <property type="term" value="F:structural constituent of ribosome"/>
    <property type="evidence" value="ECO:0007669"/>
    <property type="project" value="InterPro"/>
</dbReference>
<gene>
    <name evidence="8" type="ORF">KP79_PYT14670</name>
</gene>
<dbReference type="GO" id="GO:0005743">
    <property type="term" value="C:mitochondrial inner membrane"/>
    <property type="evidence" value="ECO:0007669"/>
    <property type="project" value="UniProtKB-ARBA"/>
</dbReference>
<dbReference type="Proteomes" id="UP000242188">
    <property type="component" value="Unassembled WGS sequence"/>
</dbReference>
<dbReference type="NCBIfam" id="TIGR00002">
    <property type="entry name" value="S16"/>
    <property type="match status" value="1"/>
</dbReference>
<evidence type="ECO:0000256" key="2">
    <source>
        <dbReference type="ARBA" id="ARBA00006668"/>
    </source>
</evidence>
<evidence type="ECO:0000256" key="6">
    <source>
        <dbReference type="ARBA" id="ARBA00035263"/>
    </source>
</evidence>
<organism evidence="8 9">
    <name type="scientific">Mizuhopecten yessoensis</name>
    <name type="common">Japanese scallop</name>
    <name type="synonym">Patinopecten yessoensis</name>
    <dbReference type="NCBI Taxonomy" id="6573"/>
    <lineage>
        <taxon>Eukaryota</taxon>
        <taxon>Metazoa</taxon>
        <taxon>Spiralia</taxon>
        <taxon>Lophotrochozoa</taxon>
        <taxon>Mollusca</taxon>
        <taxon>Bivalvia</taxon>
        <taxon>Autobranchia</taxon>
        <taxon>Pteriomorphia</taxon>
        <taxon>Pectinida</taxon>
        <taxon>Pectinoidea</taxon>
        <taxon>Pectinidae</taxon>
        <taxon>Mizuhopecten</taxon>
    </lineage>
</organism>
<comment type="caution">
    <text evidence="8">The sequence shown here is derived from an EMBL/GenBank/DDBJ whole genome shotgun (WGS) entry which is preliminary data.</text>
</comment>
<dbReference type="SUPFAM" id="SSF54565">
    <property type="entry name" value="Ribosomal protein S16"/>
    <property type="match status" value="1"/>
</dbReference>
<dbReference type="STRING" id="6573.A0A210R2Y4"/>
<keyword evidence="4" id="KW-0496">Mitochondrion</keyword>
<evidence type="ECO:0000313" key="8">
    <source>
        <dbReference type="EMBL" id="OWF55315.1"/>
    </source>
</evidence>
<accession>A0A210R2Y4</accession>
<dbReference type="FunFam" id="3.30.1320.10:FF:000004">
    <property type="entry name" value="28S ribosomal protein S16, mitochondrial"/>
    <property type="match status" value="1"/>
</dbReference>
<evidence type="ECO:0000256" key="5">
    <source>
        <dbReference type="ARBA" id="ARBA00023274"/>
    </source>
</evidence>
<keyword evidence="3 8" id="KW-0689">Ribosomal protein</keyword>
<dbReference type="Gene3D" id="3.30.1320.10">
    <property type="match status" value="1"/>
</dbReference>
<sequence>MPRLIDRSKFVVIRLALHGCTNRPFFHIVLARNRSPRNAKPIAQLGTYDPLPNKYNEIMVSLNMDKINDVLRLKPVISKPAAKLLGLSGVLPLHPLSYLDGLRCSKRQQLKSAKNLSIQEDGEEGKEEELCD</sequence>
<evidence type="ECO:0000256" key="4">
    <source>
        <dbReference type="ARBA" id="ARBA00023128"/>
    </source>
</evidence>
<protein>
    <recommendedName>
        <fullName evidence="6">Small ribosomal subunit protein bS16m</fullName>
    </recommendedName>
    <alternativeName>
        <fullName evidence="7">28S ribosomal protein S16, mitochondrial</fullName>
    </alternativeName>
</protein>